<evidence type="ECO:0000256" key="7">
    <source>
        <dbReference type="ARBA" id="ARBA00023136"/>
    </source>
</evidence>
<evidence type="ECO:0000313" key="11">
    <source>
        <dbReference type="Proteomes" id="UP000218890"/>
    </source>
</evidence>
<dbReference type="RefSeq" id="WP_096408305.1">
    <property type="nucleotide sequence ID" value="NZ_AP017372.2"/>
</dbReference>
<dbReference type="KEGG" id="hhk:HH1059_06780"/>
<dbReference type="EMBL" id="AP017372">
    <property type="protein sequence ID" value="BAU57363.1"/>
    <property type="molecule type" value="Genomic_DNA"/>
</dbReference>
<dbReference type="Pfam" id="PF00482">
    <property type="entry name" value="T2SSF"/>
    <property type="match status" value="2"/>
</dbReference>
<dbReference type="PRINTS" id="PR00812">
    <property type="entry name" value="BCTERIALGSPF"/>
</dbReference>
<evidence type="ECO:0000313" key="10">
    <source>
        <dbReference type="EMBL" id="BAU57363.1"/>
    </source>
</evidence>
<proteinExistence type="inferred from homology"/>
<dbReference type="AlphaFoldDB" id="A0A0X8X9E3"/>
<comment type="similarity">
    <text evidence="2">Belongs to the GSP F family.</text>
</comment>
<dbReference type="FunFam" id="1.20.81.30:FF:000001">
    <property type="entry name" value="Type II secretion system protein F"/>
    <property type="match status" value="2"/>
</dbReference>
<evidence type="ECO:0000256" key="6">
    <source>
        <dbReference type="ARBA" id="ARBA00022989"/>
    </source>
</evidence>
<comment type="subcellular location">
    <subcellularLocation>
        <location evidence="1">Cell inner membrane</location>
        <topology evidence="1">Multi-pass membrane protein</topology>
    </subcellularLocation>
</comment>
<evidence type="ECO:0000256" key="1">
    <source>
        <dbReference type="ARBA" id="ARBA00004429"/>
    </source>
</evidence>
<accession>A0A0X8X9E3</accession>
<name>A0A0X8X9E3_HALHR</name>
<keyword evidence="3" id="KW-1003">Cell membrane</keyword>
<evidence type="ECO:0000256" key="3">
    <source>
        <dbReference type="ARBA" id="ARBA00022475"/>
    </source>
</evidence>
<feature type="domain" description="Type II secretion system protein GspF" evidence="9">
    <location>
        <begin position="278"/>
        <end position="400"/>
    </location>
</feature>
<keyword evidence="6 8" id="KW-1133">Transmembrane helix</keyword>
<evidence type="ECO:0000259" key="9">
    <source>
        <dbReference type="Pfam" id="PF00482"/>
    </source>
</evidence>
<dbReference type="InterPro" id="IPR042094">
    <property type="entry name" value="T2SS_GspF_sf"/>
</dbReference>
<evidence type="ECO:0000256" key="2">
    <source>
        <dbReference type="ARBA" id="ARBA00005745"/>
    </source>
</evidence>
<keyword evidence="4" id="KW-0997">Cell inner membrane</keyword>
<feature type="transmembrane region" description="Helical" evidence="8">
    <location>
        <begin position="381"/>
        <end position="402"/>
    </location>
</feature>
<dbReference type="OrthoDB" id="9805682at2"/>
<feature type="transmembrane region" description="Helical" evidence="8">
    <location>
        <begin position="180"/>
        <end position="200"/>
    </location>
</feature>
<evidence type="ECO:0000256" key="8">
    <source>
        <dbReference type="SAM" id="Phobius"/>
    </source>
</evidence>
<dbReference type="GO" id="GO:0015628">
    <property type="term" value="P:protein secretion by the type II secretion system"/>
    <property type="evidence" value="ECO:0007669"/>
    <property type="project" value="TreeGrafter"/>
</dbReference>
<sequence>MAEFIYQGRSRDGKSIRGSVEAPSLDAAINEIVALDITPIDIKEKPPESVAHTDLNALLRSWTEKSVSLEDLVTFVRQLHALIHAGVPIIRALRGLADNSSNPKLKRTLREVASGLESGQSLTEAMREHPKVFPTLLLAMIRVGEDSGRLEESLQRMAASLDQERTTRDRVKQALRYPSFVLVAILAALVIINLFVIPAFSDIFAQMDADLPLTTVILINSSEFFTNYWLYIFAGLAGVFFGVRAYINTVNGRLLWDRLKLRIPVVGNILLRALLARFARTFSMALRSGVPILSAMSSVAESTDNAYISQGINGLRDGIERGEGLYAVSERSGLFTPLVLQMLAVGEETGQISDMMDQVAEFYEREVEVDLEKLSSSIEPIVISFIAVLILVLALGVFLPMWQLGTAAM</sequence>
<dbReference type="Gene3D" id="1.20.81.30">
    <property type="entry name" value="Type II secretion system (T2SS), domain F"/>
    <property type="match status" value="2"/>
</dbReference>
<protein>
    <submittedName>
        <fullName evidence="10">MSHA biogenesis protein MshG</fullName>
    </submittedName>
</protein>
<dbReference type="PANTHER" id="PTHR30012:SF4">
    <property type="entry name" value="MSHA BIOGENESIS PROTEIN MSHG"/>
    <property type="match status" value="1"/>
</dbReference>
<keyword evidence="7 8" id="KW-0472">Membrane</keyword>
<keyword evidence="11" id="KW-1185">Reference proteome</keyword>
<evidence type="ECO:0000256" key="4">
    <source>
        <dbReference type="ARBA" id="ARBA00022519"/>
    </source>
</evidence>
<dbReference type="InterPro" id="IPR003004">
    <property type="entry name" value="GspF/PilC"/>
</dbReference>
<dbReference type="Proteomes" id="UP000218890">
    <property type="component" value="Chromosome"/>
</dbReference>
<organism evidence="10 11">
    <name type="scientific">Halorhodospira halochloris</name>
    <name type="common">Ectothiorhodospira halochloris</name>
    <dbReference type="NCBI Taxonomy" id="1052"/>
    <lineage>
        <taxon>Bacteria</taxon>
        <taxon>Pseudomonadati</taxon>
        <taxon>Pseudomonadota</taxon>
        <taxon>Gammaproteobacteria</taxon>
        <taxon>Chromatiales</taxon>
        <taxon>Ectothiorhodospiraceae</taxon>
        <taxon>Halorhodospira</taxon>
    </lineage>
</organism>
<feature type="domain" description="Type II secretion system protein GspF" evidence="9">
    <location>
        <begin position="75"/>
        <end position="198"/>
    </location>
</feature>
<feature type="transmembrane region" description="Helical" evidence="8">
    <location>
        <begin position="228"/>
        <end position="247"/>
    </location>
</feature>
<dbReference type="InterPro" id="IPR018076">
    <property type="entry name" value="T2SS_GspF_dom"/>
</dbReference>
<evidence type="ECO:0000256" key="5">
    <source>
        <dbReference type="ARBA" id="ARBA00022692"/>
    </source>
</evidence>
<keyword evidence="5 8" id="KW-0812">Transmembrane</keyword>
<gene>
    <name evidence="10" type="ORF">HH1059_06780</name>
</gene>
<dbReference type="GO" id="GO:0005886">
    <property type="term" value="C:plasma membrane"/>
    <property type="evidence" value="ECO:0007669"/>
    <property type="project" value="UniProtKB-SubCell"/>
</dbReference>
<reference evidence="10" key="1">
    <citation type="submission" date="2016-02" db="EMBL/GenBank/DDBJ databases">
        <title>Halorhodospira halochloris DSM-1059 complete genome, version 2.</title>
        <authorList>
            <person name="Tsukatani Y."/>
        </authorList>
    </citation>
    <scope>NUCLEOTIDE SEQUENCE</scope>
    <source>
        <strain evidence="10">DSM 1059</strain>
    </source>
</reference>
<dbReference type="PANTHER" id="PTHR30012">
    <property type="entry name" value="GENERAL SECRETION PATHWAY PROTEIN"/>
    <property type="match status" value="1"/>
</dbReference>